<evidence type="ECO:0000256" key="2">
    <source>
        <dbReference type="ARBA" id="ARBA00022448"/>
    </source>
</evidence>
<dbReference type="InterPro" id="IPR039426">
    <property type="entry name" value="TonB-dep_rcpt-like"/>
</dbReference>
<dbReference type="FunFam" id="2.60.40.1120:FF:000003">
    <property type="entry name" value="Outer membrane protein Omp121"/>
    <property type="match status" value="1"/>
</dbReference>
<dbReference type="KEGG" id="copr:Cop2CBH44_00430"/>
<evidence type="ECO:0000256" key="5">
    <source>
        <dbReference type="ARBA" id="ARBA00023077"/>
    </source>
</evidence>
<dbReference type="SUPFAM" id="SSF56935">
    <property type="entry name" value="Porins"/>
    <property type="match status" value="1"/>
</dbReference>
<dbReference type="Proteomes" id="UP000594042">
    <property type="component" value="Chromosome"/>
</dbReference>
<keyword evidence="2 8" id="KW-0813">Transport</keyword>
<accession>A0A7G1HQI2</accession>
<feature type="domain" description="TonB-dependent receptor-like beta-barrel" evidence="11">
    <location>
        <begin position="450"/>
        <end position="927"/>
    </location>
</feature>
<dbReference type="InterPro" id="IPR036942">
    <property type="entry name" value="Beta-barrel_TonB_sf"/>
</dbReference>
<keyword evidence="10" id="KW-0732">Signal</keyword>
<dbReference type="Gene3D" id="2.170.130.10">
    <property type="entry name" value="TonB-dependent receptor, plug domain"/>
    <property type="match status" value="1"/>
</dbReference>
<dbReference type="NCBIfam" id="TIGR04056">
    <property type="entry name" value="OMP_RagA_SusC"/>
    <property type="match status" value="1"/>
</dbReference>
<name>A0A7G1HQI2_9BACT</name>
<feature type="signal peptide" evidence="10">
    <location>
        <begin position="1"/>
        <end position="22"/>
    </location>
</feature>
<dbReference type="NCBIfam" id="TIGR04057">
    <property type="entry name" value="SusC_RagA_signa"/>
    <property type="match status" value="1"/>
</dbReference>
<sequence length="1093" mass="120129">MKFEKRYIVLLCMLVVASASFAQIIVKGTVKGEDDLSIPGVNVLIKGTTNATVTDLDGKFSISVPSEKSVLVFSFVGMKSQDVAVGKNRNLEIVLKENSEVLDEVVVIGYGTMKKSDLTGAVSSFRPDEKDVAKVASIDNLLQGKIAGLSVGASTEAPGAASSVTIRGANSLRGDNQPLYVIDNIPQASAGEFANSGNDGTFTIASNPLSSLNPADIESIEVLKDASATAIYGSRGANGVILITTKRGKSGKPTVTASANFTLANAARLLEMMNLKEYAIGRMVFGGKAANAVGDDWMLQITNPETGQLEWNDSYQYYIDGNDIYRKLGENSKLPGKWRLLNPIDWQKEIYSTAFSQNYSLTVNGGSDKITYFTSASYKNIEGLVQGTGLRQGDVRVNLNADLSKSVKIALSLNGSLKENDMMSGGNTTGGATGAVSNVALYSAPYVRTEEEMELETPNLADRATVWTWVDDYDDKTTEKAFRGSLDLTWQICKFLSYNLRTGGNIAIQDRDRWFNITLWDGAAQNGYLTQTDFNRSNYSVENVLQFNHKVQGIVDINAVAGLTYDDYNSLNTLVVGNNFDVYDFRSNGLHMAGNTEVKQPIQSDYQLLSFLARANLSFLDGRYLLTASIRGDGSSKFLKGNRWAYFPAATVAWRMEQEKFMKDVRWVDQLKLRAGYGETGSQSIDPYSTFASYGSSFVNTPQGATKPGQSANGSGDKLIGVVVDKLPNDALKWERTRSYNVGIDFSFFQYRLGGTIDLYSKTTNDLLIQKDLPPSTGYKSIVINQGSLRNKGVEITLNGDIVRTKNFTWKLSGNIAFNQPEILDFGLPEKEWGTGQYWKAYMGNSIGDHFGEANIFIAGRAPGLFYGYETDGIIQENDPYLQKVTNTSSINTLKPGNLKFVDQNGDGVINEKDRVILGNPNAKFNYGFQTDFTWKDLTFSMTFNGVYGNDILNTNNRYFKLPSNSSSMVYKDSFYNMWRGDNPWIGAYASNTIPSFSSVTPKVVIDEYIEDGSFLRCSDITLGYNLPSKIVSKIGFKSVGIYASVKNAFLITKYTGYDPEVNSFAFDGTRPGIDVSSYPHTRSYIFGLNVSF</sequence>
<dbReference type="Pfam" id="PF07715">
    <property type="entry name" value="Plug"/>
    <property type="match status" value="1"/>
</dbReference>
<proteinExistence type="inferred from homology"/>
<dbReference type="FunFam" id="2.170.130.10:FF:000008">
    <property type="entry name" value="SusC/RagA family TonB-linked outer membrane protein"/>
    <property type="match status" value="1"/>
</dbReference>
<reference evidence="14" key="1">
    <citation type="submission" date="2020-07" db="EMBL/GenBank/DDBJ databases">
        <title>Complete genome sequencing of Coprobacter sp. strain 2CBH44.</title>
        <authorList>
            <person name="Sakamoto M."/>
            <person name="Murakami T."/>
            <person name="Mori H."/>
        </authorList>
    </citation>
    <scope>NUCLEOTIDE SEQUENCE [LARGE SCALE GENOMIC DNA]</scope>
    <source>
        <strain evidence="14">2CBH44</strain>
    </source>
</reference>
<dbReference type="InterPro" id="IPR000531">
    <property type="entry name" value="Beta-barrel_TonB"/>
</dbReference>
<keyword evidence="14" id="KW-1185">Reference proteome</keyword>
<dbReference type="AlphaFoldDB" id="A0A7G1HQI2"/>
<evidence type="ECO:0000256" key="4">
    <source>
        <dbReference type="ARBA" id="ARBA00022692"/>
    </source>
</evidence>
<comment type="similarity">
    <text evidence="8 9">Belongs to the TonB-dependent receptor family.</text>
</comment>
<feature type="chain" id="PRO_5028963171" evidence="10">
    <location>
        <begin position="23"/>
        <end position="1093"/>
    </location>
</feature>
<feature type="domain" description="TonB-dependent receptor plug" evidence="12">
    <location>
        <begin position="115"/>
        <end position="240"/>
    </location>
</feature>
<dbReference type="Gene3D" id="2.40.170.20">
    <property type="entry name" value="TonB-dependent receptor, beta-barrel domain"/>
    <property type="match status" value="1"/>
</dbReference>
<evidence type="ECO:0000313" key="13">
    <source>
        <dbReference type="EMBL" id="BCI61690.1"/>
    </source>
</evidence>
<dbReference type="Gene3D" id="2.60.40.1120">
    <property type="entry name" value="Carboxypeptidase-like, regulatory domain"/>
    <property type="match status" value="1"/>
</dbReference>
<evidence type="ECO:0000259" key="11">
    <source>
        <dbReference type="Pfam" id="PF00593"/>
    </source>
</evidence>
<evidence type="ECO:0000256" key="9">
    <source>
        <dbReference type="RuleBase" id="RU003357"/>
    </source>
</evidence>
<evidence type="ECO:0000313" key="14">
    <source>
        <dbReference type="Proteomes" id="UP000594042"/>
    </source>
</evidence>
<keyword evidence="4 8" id="KW-0812">Transmembrane</keyword>
<comment type="subcellular location">
    <subcellularLocation>
        <location evidence="1 8">Cell outer membrane</location>
        <topology evidence="1 8">Multi-pass membrane protein</topology>
    </subcellularLocation>
</comment>
<dbReference type="SUPFAM" id="SSF49464">
    <property type="entry name" value="Carboxypeptidase regulatory domain-like"/>
    <property type="match status" value="1"/>
</dbReference>
<gene>
    <name evidence="13" type="ORF">Cop2CBH44_00430</name>
</gene>
<evidence type="ECO:0000256" key="8">
    <source>
        <dbReference type="PROSITE-ProRule" id="PRU01360"/>
    </source>
</evidence>
<dbReference type="RefSeq" id="WP_021931568.1">
    <property type="nucleotide sequence ID" value="NZ_AP023322.1"/>
</dbReference>
<keyword evidence="7 8" id="KW-0998">Cell outer membrane</keyword>
<evidence type="ECO:0000256" key="3">
    <source>
        <dbReference type="ARBA" id="ARBA00022452"/>
    </source>
</evidence>
<dbReference type="InterPro" id="IPR008969">
    <property type="entry name" value="CarboxyPept-like_regulatory"/>
</dbReference>
<keyword evidence="3 8" id="KW-1134">Transmembrane beta strand</keyword>
<dbReference type="InterPro" id="IPR023996">
    <property type="entry name" value="TonB-dep_OMP_SusC/RagA"/>
</dbReference>
<keyword evidence="6 8" id="KW-0472">Membrane</keyword>
<dbReference type="Pfam" id="PF00593">
    <property type="entry name" value="TonB_dep_Rec_b-barrel"/>
    <property type="match status" value="1"/>
</dbReference>
<dbReference type="PROSITE" id="PS52016">
    <property type="entry name" value="TONB_DEPENDENT_REC_3"/>
    <property type="match status" value="1"/>
</dbReference>
<evidence type="ECO:0000256" key="10">
    <source>
        <dbReference type="SAM" id="SignalP"/>
    </source>
</evidence>
<protein>
    <submittedName>
        <fullName evidence="13">SusC/RagA family TonB-linked outer membrane protein</fullName>
    </submittedName>
</protein>
<dbReference type="EMBL" id="AP023322">
    <property type="protein sequence ID" value="BCI61690.1"/>
    <property type="molecule type" value="Genomic_DNA"/>
</dbReference>
<dbReference type="InterPro" id="IPR037066">
    <property type="entry name" value="Plug_dom_sf"/>
</dbReference>
<keyword evidence="5 9" id="KW-0798">TonB box</keyword>
<dbReference type="InterPro" id="IPR023997">
    <property type="entry name" value="TonB-dep_OMP_SusC/RagA_CS"/>
</dbReference>
<dbReference type="GO" id="GO:0009279">
    <property type="term" value="C:cell outer membrane"/>
    <property type="evidence" value="ECO:0007669"/>
    <property type="project" value="UniProtKB-SubCell"/>
</dbReference>
<dbReference type="InterPro" id="IPR012910">
    <property type="entry name" value="Plug_dom"/>
</dbReference>
<evidence type="ECO:0000256" key="7">
    <source>
        <dbReference type="ARBA" id="ARBA00023237"/>
    </source>
</evidence>
<dbReference type="Pfam" id="PF13715">
    <property type="entry name" value="CarbopepD_reg_2"/>
    <property type="match status" value="1"/>
</dbReference>
<evidence type="ECO:0000259" key="12">
    <source>
        <dbReference type="Pfam" id="PF07715"/>
    </source>
</evidence>
<organism evidence="13 14">
    <name type="scientific">Coprobacter secundus subsp. similis</name>
    <dbReference type="NCBI Taxonomy" id="2751153"/>
    <lineage>
        <taxon>Bacteria</taxon>
        <taxon>Pseudomonadati</taxon>
        <taxon>Bacteroidota</taxon>
        <taxon>Bacteroidia</taxon>
        <taxon>Bacteroidales</taxon>
        <taxon>Barnesiellaceae</taxon>
        <taxon>Coprobacter</taxon>
    </lineage>
</organism>
<evidence type="ECO:0000256" key="6">
    <source>
        <dbReference type="ARBA" id="ARBA00023136"/>
    </source>
</evidence>
<evidence type="ECO:0000256" key="1">
    <source>
        <dbReference type="ARBA" id="ARBA00004571"/>
    </source>
</evidence>